<dbReference type="PANTHER" id="PTHR47926">
    <property type="entry name" value="PENTATRICOPEPTIDE REPEAT-CONTAINING PROTEIN"/>
    <property type="match status" value="1"/>
</dbReference>
<evidence type="ECO:0000256" key="2">
    <source>
        <dbReference type="ARBA" id="ARBA00022737"/>
    </source>
</evidence>
<dbReference type="Pfam" id="PF14432">
    <property type="entry name" value="DYW_deaminase"/>
    <property type="match status" value="1"/>
</dbReference>
<evidence type="ECO:0000256" key="1">
    <source>
        <dbReference type="ARBA" id="ARBA00006643"/>
    </source>
</evidence>
<gene>
    <name evidence="5" type="ORF">RchiOBHm_Chr6g0294061</name>
</gene>
<dbReference type="GO" id="GO:0008270">
    <property type="term" value="F:zinc ion binding"/>
    <property type="evidence" value="ECO:0007669"/>
    <property type="project" value="InterPro"/>
</dbReference>
<dbReference type="Pfam" id="PF20431">
    <property type="entry name" value="E_motif"/>
    <property type="match status" value="1"/>
</dbReference>
<comment type="similarity">
    <text evidence="1">Belongs to the PPR family. PCMP-H subfamily.</text>
</comment>
<dbReference type="PANTHER" id="PTHR47926:SF436">
    <property type="entry name" value="PENTATRICOPEPTIDE REPEAT-CONTAINING PROTEIN ELI1, CHLOROPLASTIC-LIKE ISOFORM X2"/>
    <property type="match status" value="1"/>
</dbReference>
<sequence>MPKRNVISWSCMIKAYVMCGGYKEALALFREMQMLDSVRPNEFTMSSILLACGRLGALEHGKWVHAYIDKSGMKVDVVLGIALMNMYAKCGSIEGARGVFDNMGPHEDVMTWSSMISAGLIPDAWKVVISMPMEPYVLVWGALLSGARMHRDISALNKLIQLDPTSSAAYVLLSNVYAKMGKWSEVRRVRDVMEESGIKKVPGCTLVEDSSSVCESSWSFFFFLFSFFFVYIFTPSCKGSKTIQYNEKFVFFYSVFHEFLVGDDSQPETSERKIIRWSRTMVHVVVRVEVIGSYDFIVDLLKMRGFVGNTSEALLQLDEEGKELAHSEKLIALALCFLKTSPGTPIRIVKNLRICYDCHDATKMISQEFDREIVIRDCNPF</sequence>
<dbReference type="InterPro" id="IPR002885">
    <property type="entry name" value="PPR_rpt"/>
</dbReference>
<reference evidence="5 6" key="1">
    <citation type="journal article" date="2018" name="Nat. Genet.">
        <title>The Rosa genome provides new insights in the design of modern roses.</title>
        <authorList>
            <person name="Bendahmane M."/>
        </authorList>
    </citation>
    <scope>NUCLEOTIDE SEQUENCE [LARGE SCALE GENOMIC DNA]</scope>
    <source>
        <strain evidence="6">cv. Old Blush</strain>
    </source>
</reference>
<dbReference type="AlphaFoldDB" id="A0A2P6PWT1"/>
<dbReference type="PROSITE" id="PS51375">
    <property type="entry name" value="PPR"/>
    <property type="match status" value="2"/>
</dbReference>
<dbReference type="Pfam" id="PF13041">
    <property type="entry name" value="PPR_2"/>
    <property type="match status" value="1"/>
</dbReference>
<evidence type="ECO:0000313" key="5">
    <source>
        <dbReference type="EMBL" id="PRQ26390.1"/>
    </source>
</evidence>
<dbReference type="InterPro" id="IPR032867">
    <property type="entry name" value="DYW_dom"/>
</dbReference>
<dbReference type="Proteomes" id="UP000238479">
    <property type="component" value="Chromosome 6"/>
</dbReference>
<evidence type="ECO:0000259" key="4">
    <source>
        <dbReference type="Pfam" id="PF14432"/>
    </source>
</evidence>
<protein>
    <submittedName>
        <fullName evidence="5">Putative tetratricopeptide-like helical domain, DYW domain-containing protein</fullName>
    </submittedName>
</protein>
<evidence type="ECO:0000256" key="3">
    <source>
        <dbReference type="PROSITE-ProRule" id="PRU00708"/>
    </source>
</evidence>
<keyword evidence="2" id="KW-0677">Repeat</keyword>
<dbReference type="InterPro" id="IPR046960">
    <property type="entry name" value="PPR_At4g14850-like_plant"/>
</dbReference>
<dbReference type="GO" id="GO:0009451">
    <property type="term" value="P:RNA modification"/>
    <property type="evidence" value="ECO:0007669"/>
    <property type="project" value="InterPro"/>
</dbReference>
<comment type="caution">
    <text evidence="5">The sequence shown here is derived from an EMBL/GenBank/DDBJ whole genome shotgun (WGS) entry which is preliminary data.</text>
</comment>
<dbReference type="EMBL" id="PDCK01000044">
    <property type="protein sequence ID" value="PRQ26390.1"/>
    <property type="molecule type" value="Genomic_DNA"/>
</dbReference>
<name>A0A2P6PWT1_ROSCH</name>
<dbReference type="InterPro" id="IPR046848">
    <property type="entry name" value="E_motif"/>
</dbReference>
<dbReference type="Gene3D" id="1.25.40.10">
    <property type="entry name" value="Tetratricopeptide repeat domain"/>
    <property type="match status" value="1"/>
</dbReference>
<evidence type="ECO:0000313" key="6">
    <source>
        <dbReference type="Proteomes" id="UP000238479"/>
    </source>
</evidence>
<dbReference type="GO" id="GO:0003723">
    <property type="term" value="F:RNA binding"/>
    <property type="evidence" value="ECO:0007669"/>
    <property type="project" value="InterPro"/>
</dbReference>
<dbReference type="InterPro" id="IPR011990">
    <property type="entry name" value="TPR-like_helical_dom_sf"/>
</dbReference>
<dbReference type="OMA" id="SGARMHR"/>
<dbReference type="NCBIfam" id="TIGR00756">
    <property type="entry name" value="PPR"/>
    <property type="match status" value="1"/>
</dbReference>
<feature type="repeat" description="PPR" evidence="3">
    <location>
        <begin position="166"/>
        <end position="200"/>
    </location>
</feature>
<keyword evidence="6" id="KW-1185">Reference proteome</keyword>
<dbReference type="SUPFAM" id="SSF48452">
    <property type="entry name" value="TPR-like"/>
    <property type="match status" value="1"/>
</dbReference>
<proteinExistence type="inferred from homology"/>
<dbReference type="STRING" id="74649.A0A2P6PWT1"/>
<dbReference type="Pfam" id="PF01535">
    <property type="entry name" value="PPR"/>
    <property type="match status" value="1"/>
</dbReference>
<feature type="repeat" description="PPR" evidence="3">
    <location>
        <begin position="5"/>
        <end position="39"/>
    </location>
</feature>
<dbReference type="Gramene" id="PRQ26390">
    <property type="protein sequence ID" value="PRQ26390"/>
    <property type="gene ID" value="RchiOBHm_Chr6g0294061"/>
</dbReference>
<feature type="domain" description="DYW" evidence="4">
    <location>
        <begin position="305"/>
        <end position="381"/>
    </location>
</feature>
<accession>A0A2P6PWT1</accession>
<organism evidence="5 6">
    <name type="scientific">Rosa chinensis</name>
    <name type="common">China rose</name>
    <dbReference type="NCBI Taxonomy" id="74649"/>
    <lineage>
        <taxon>Eukaryota</taxon>
        <taxon>Viridiplantae</taxon>
        <taxon>Streptophyta</taxon>
        <taxon>Embryophyta</taxon>
        <taxon>Tracheophyta</taxon>
        <taxon>Spermatophyta</taxon>
        <taxon>Magnoliopsida</taxon>
        <taxon>eudicotyledons</taxon>
        <taxon>Gunneridae</taxon>
        <taxon>Pentapetalae</taxon>
        <taxon>rosids</taxon>
        <taxon>fabids</taxon>
        <taxon>Rosales</taxon>
        <taxon>Rosaceae</taxon>
        <taxon>Rosoideae</taxon>
        <taxon>Rosoideae incertae sedis</taxon>
        <taxon>Rosa</taxon>
    </lineage>
</organism>